<protein>
    <submittedName>
        <fullName evidence="1">Uncharacterized protein</fullName>
    </submittedName>
</protein>
<evidence type="ECO:0000313" key="1">
    <source>
        <dbReference type="EMBL" id="MEQ2171760.1"/>
    </source>
</evidence>
<dbReference type="EMBL" id="JAHRIO010040953">
    <property type="protein sequence ID" value="MEQ2171760.1"/>
    <property type="molecule type" value="Genomic_DNA"/>
</dbReference>
<comment type="caution">
    <text evidence="1">The sequence shown here is derived from an EMBL/GenBank/DDBJ whole genome shotgun (WGS) entry which is preliminary data.</text>
</comment>
<evidence type="ECO:0000313" key="2">
    <source>
        <dbReference type="Proteomes" id="UP001476798"/>
    </source>
</evidence>
<gene>
    <name evidence="1" type="ORF">GOODEAATRI_014052</name>
</gene>
<name>A0ABV0NK41_9TELE</name>
<organism evidence="1 2">
    <name type="scientific">Goodea atripinnis</name>
    <dbReference type="NCBI Taxonomy" id="208336"/>
    <lineage>
        <taxon>Eukaryota</taxon>
        <taxon>Metazoa</taxon>
        <taxon>Chordata</taxon>
        <taxon>Craniata</taxon>
        <taxon>Vertebrata</taxon>
        <taxon>Euteleostomi</taxon>
        <taxon>Actinopterygii</taxon>
        <taxon>Neopterygii</taxon>
        <taxon>Teleostei</taxon>
        <taxon>Neoteleostei</taxon>
        <taxon>Acanthomorphata</taxon>
        <taxon>Ovalentaria</taxon>
        <taxon>Atherinomorphae</taxon>
        <taxon>Cyprinodontiformes</taxon>
        <taxon>Goodeidae</taxon>
        <taxon>Goodea</taxon>
    </lineage>
</organism>
<sequence length="66" mass="7735">MADIYWVLLHPETTACRGVLSSFLRWKSWISTLAPYIPPPDPPHVTLFYDRNNCECYQESFADELE</sequence>
<accession>A0ABV0NK41</accession>
<proteinExistence type="predicted"/>
<dbReference type="Proteomes" id="UP001476798">
    <property type="component" value="Unassembled WGS sequence"/>
</dbReference>
<feature type="non-terminal residue" evidence="1">
    <location>
        <position position="66"/>
    </location>
</feature>
<reference evidence="1 2" key="1">
    <citation type="submission" date="2021-06" db="EMBL/GenBank/DDBJ databases">
        <authorList>
            <person name="Palmer J.M."/>
        </authorList>
    </citation>
    <scope>NUCLEOTIDE SEQUENCE [LARGE SCALE GENOMIC DNA]</scope>
    <source>
        <strain evidence="1 2">GA_2019</strain>
        <tissue evidence="1">Muscle</tissue>
    </source>
</reference>
<keyword evidence="2" id="KW-1185">Reference proteome</keyword>